<name>S2J5G4_MUCC1</name>
<dbReference type="eggNOG" id="ENOG502RAG3">
    <property type="taxonomic scope" value="Eukaryota"/>
</dbReference>
<dbReference type="EMBL" id="KE124013">
    <property type="protein sequence ID" value="EPB85366.1"/>
    <property type="molecule type" value="Genomic_DNA"/>
</dbReference>
<sequence length="223" mass="25920">MKEMTVANVFQYNPDRRFLHWKDWQDPTLRHWKQALKKIFQGIQSGELQLHPFFLPLCLPSDSSGSPIVAPPPVLFSPFVQQLEVFQENYTGLKFLPRLLEKVTPVLVEFSGGIQFNATENKQTVDESKMMKSMITMIEYTEHMLNIEPPIPPQYFVRSFVNNLYFEALYKLKDGSFYKRCYVNIPFPTTPKELLEYVDGTPDMLAWKQAIVQFARGASKINT</sequence>
<dbReference type="AlphaFoldDB" id="S2J5G4"/>
<keyword evidence="2" id="KW-1185">Reference proteome</keyword>
<reference evidence="2" key="1">
    <citation type="submission" date="2013-05" db="EMBL/GenBank/DDBJ databases">
        <title>The Genome sequence of Mucor circinelloides f. circinelloides 1006PhL.</title>
        <authorList>
            <consortium name="The Broad Institute Genomics Platform"/>
            <person name="Cuomo C."/>
            <person name="Earl A."/>
            <person name="Findley K."/>
            <person name="Lee S.C."/>
            <person name="Walker B."/>
            <person name="Young S."/>
            <person name="Zeng Q."/>
            <person name="Gargeya S."/>
            <person name="Fitzgerald M."/>
            <person name="Haas B."/>
            <person name="Abouelleil A."/>
            <person name="Allen A.W."/>
            <person name="Alvarado L."/>
            <person name="Arachchi H.M."/>
            <person name="Berlin A.M."/>
            <person name="Chapman S.B."/>
            <person name="Gainer-Dewar J."/>
            <person name="Goldberg J."/>
            <person name="Griggs A."/>
            <person name="Gujja S."/>
            <person name="Hansen M."/>
            <person name="Howarth C."/>
            <person name="Imamovic A."/>
            <person name="Ireland A."/>
            <person name="Larimer J."/>
            <person name="McCowan C."/>
            <person name="Murphy C."/>
            <person name="Pearson M."/>
            <person name="Poon T.W."/>
            <person name="Priest M."/>
            <person name="Roberts A."/>
            <person name="Saif S."/>
            <person name="Shea T."/>
            <person name="Sisk P."/>
            <person name="Sykes S."/>
            <person name="Wortman J."/>
            <person name="Nusbaum C."/>
            <person name="Birren B."/>
        </authorList>
    </citation>
    <scope>NUCLEOTIDE SEQUENCE [LARGE SCALE GENOMIC DNA]</scope>
    <source>
        <strain evidence="2">1006PhL</strain>
    </source>
</reference>
<dbReference type="InParanoid" id="S2J5G4"/>
<proteinExistence type="predicted"/>
<gene>
    <name evidence="1" type="ORF">HMPREF1544_07826</name>
</gene>
<evidence type="ECO:0000313" key="2">
    <source>
        <dbReference type="Proteomes" id="UP000014254"/>
    </source>
</evidence>
<dbReference type="VEuPathDB" id="FungiDB:HMPREF1544_07826"/>
<dbReference type="Proteomes" id="UP000014254">
    <property type="component" value="Unassembled WGS sequence"/>
</dbReference>
<dbReference type="OrthoDB" id="2240159at2759"/>
<evidence type="ECO:0000313" key="1">
    <source>
        <dbReference type="EMBL" id="EPB85366.1"/>
    </source>
</evidence>
<accession>S2J5G4</accession>
<organism evidence="1 2">
    <name type="scientific">Mucor circinelloides f. circinelloides (strain 1006PhL)</name>
    <name type="common">Mucormycosis agent</name>
    <name type="synonym">Calyptromyces circinelloides</name>
    <dbReference type="NCBI Taxonomy" id="1220926"/>
    <lineage>
        <taxon>Eukaryota</taxon>
        <taxon>Fungi</taxon>
        <taxon>Fungi incertae sedis</taxon>
        <taxon>Mucoromycota</taxon>
        <taxon>Mucoromycotina</taxon>
        <taxon>Mucoromycetes</taxon>
        <taxon>Mucorales</taxon>
        <taxon>Mucorineae</taxon>
        <taxon>Mucoraceae</taxon>
        <taxon>Mucor</taxon>
    </lineage>
</organism>
<protein>
    <submittedName>
        <fullName evidence="1">Uncharacterized protein</fullName>
    </submittedName>
</protein>